<dbReference type="EMBL" id="CP001810">
    <property type="protein sequence ID" value="ADL34914.1"/>
    <property type="molecule type" value="Genomic_DNA"/>
</dbReference>
<dbReference type="Proteomes" id="UP000001299">
    <property type="component" value="Chromosome 1"/>
</dbReference>
<dbReference type="HOGENOM" id="CLU_731134_0_0_9"/>
<dbReference type="GO" id="GO:0051999">
    <property type="term" value="P:mannosyl-inositol phosphorylceramide biosynthetic process"/>
    <property type="evidence" value="ECO:0007669"/>
    <property type="project" value="TreeGrafter"/>
</dbReference>
<reference evidence="2 3" key="1">
    <citation type="journal article" date="2010" name="PLoS ONE">
        <title>The glycobiome of the rumen bacterium Butyrivibrio proteoclasticus B316(T) highlights adaptation to a polysaccharide-rich environment.</title>
        <authorList>
            <person name="Kelly W.J."/>
            <person name="Leahy S.C."/>
            <person name="Altermann E."/>
            <person name="Yeoman C.J."/>
            <person name="Dunne J.C."/>
            <person name="Kong Z."/>
            <person name="Pacheco D.M."/>
            <person name="Li D."/>
            <person name="Noel S.J."/>
            <person name="Moon C.D."/>
            <person name="Cookson A.L."/>
            <person name="Attwood G.T."/>
        </authorList>
    </citation>
    <scope>NUCLEOTIDE SEQUENCE [LARGE SCALE GENOMIC DNA]</scope>
    <source>
        <strain evidence="3">ATCC 51982 / DSM 14932 / B316</strain>
    </source>
</reference>
<dbReference type="CAZy" id="GT32">
    <property type="family name" value="Glycosyltransferase Family 32"/>
</dbReference>
<dbReference type="InterPro" id="IPR051706">
    <property type="entry name" value="Glycosyltransferase_domain"/>
</dbReference>
<accession>E0RX06</accession>
<dbReference type="GO" id="GO:0016020">
    <property type="term" value="C:membrane"/>
    <property type="evidence" value="ECO:0007669"/>
    <property type="project" value="GOC"/>
</dbReference>
<keyword evidence="1 2" id="KW-0808">Transferase</keyword>
<dbReference type="AlphaFoldDB" id="E0RX06"/>
<gene>
    <name evidence="2" type="ordered locus">bpr_I2181</name>
</gene>
<proteinExistence type="predicted"/>
<dbReference type="STRING" id="515622.bpr_I2181"/>
<protein>
    <submittedName>
        <fullName evidence="2">Glycosyl transferase</fullName>
    </submittedName>
</protein>
<dbReference type="SUPFAM" id="SSF53448">
    <property type="entry name" value="Nucleotide-diphospho-sugar transferases"/>
    <property type="match status" value="1"/>
</dbReference>
<dbReference type="GO" id="GO:0000030">
    <property type="term" value="F:mannosyltransferase activity"/>
    <property type="evidence" value="ECO:0007669"/>
    <property type="project" value="TreeGrafter"/>
</dbReference>
<sequence>MQSKEMKKVFMINNGSSIKEFIGETATKKVVAFGATVFMQVIADNYSELNLGEKVTYIIDNDDSKDGQTYVLNGKTKIVHKVDFLFHDDLKNIVILIGSDGYALEMYEQLEKNVHLKDVPCFCLAAMIMNRVDDTCEHAVIENGERIPKIIHCFWFSGDEKDALSKKCLDSWKKYCPDYEIKEWNTYNYDVSKNEYMYQAFKARKWAYVTDYARLDMVYEYGGFYFDLDLELVKNIDVLLGAKFVTGFGPIRDVELAAFGAEKGSELVGDLLSEYELRSFDASKKLTLKDVQPIFMDHFMKNKGFEINGMFQNNDGNVLLPRDSFSPRNWFTGEIDVLPTSFGVHHCAGGWVNKADVAHKQENMSNIQRIIE</sequence>
<dbReference type="Gene3D" id="3.90.550.20">
    <property type="match status" value="1"/>
</dbReference>
<dbReference type="PANTHER" id="PTHR32385">
    <property type="entry name" value="MANNOSYL PHOSPHORYLINOSITOL CERAMIDE SYNTHASE"/>
    <property type="match status" value="1"/>
</dbReference>
<dbReference type="eggNOG" id="COG3774">
    <property type="taxonomic scope" value="Bacteria"/>
</dbReference>
<name>E0RX06_BUTPB</name>
<dbReference type="KEGG" id="bpb:bpr_I2181"/>
<dbReference type="InterPro" id="IPR007577">
    <property type="entry name" value="GlycoTrfase_DXD_sugar-bd_CS"/>
</dbReference>
<dbReference type="InterPro" id="IPR029044">
    <property type="entry name" value="Nucleotide-diphossugar_trans"/>
</dbReference>
<organism evidence="2 3">
    <name type="scientific">Butyrivibrio proteoclasticus (strain ATCC 51982 / DSM 14932 / B316)</name>
    <name type="common">Clostridium proteoclasticum</name>
    <dbReference type="NCBI Taxonomy" id="515622"/>
    <lineage>
        <taxon>Bacteria</taxon>
        <taxon>Bacillati</taxon>
        <taxon>Bacillota</taxon>
        <taxon>Clostridia</taxon>
        <taxon>Lachnospirales</taxon>
        <taxon>Lachnospiraceae</taxon>
        <taxon>Butyrivibrio</taxon>
    </lineage>
</organism>
<evidence type="ECO:0000313" key="2">
    <source>
        <dbReference type="EMBL" id="ADL34914.1"/>
    </source>
</evidence>
<dbReference type="PANTHER" id="PTHR32385:SF15">
    <property type="entry name" value="INOSITOL PHOSPHOCERAMIDE MANNOSYLTRANSFERASE 1"/>
    <property type="match status" value="1"/>
</dbReference>
<evidence type="ECO:0000256" key="1">
    <source>
        <dbReference type="ARBA" id="ARBA00022679"/>
    </source>
</evidence>
<keyword evidence="3" id="KW-1185">Reference proteome</keyword>
<evidence type="ECO:0000313" key="3">
    <source>
        <dbReference type="Proteomes" id="UP000001299"/>
    </source>
</evidence>
<dbReference type="Pfam" id="PF04488">
    <property type="entry name" value="Gly_transf_sug"/>
    <property type="match status" value="1"/>
</dbReference>